<dbReference type="AlphaFoldDB" id="A0A821ZB33"/>
<gene>
    <name evidence="2" type="ORF">QYT958_LOCUS35934</name>
</gene>
<dbReference type="Gene3D" id="1.25.40.10">
    <property type="entry name" value="Tetratricopeptide repeat domain"/>
    <property type="match status" value="1"/>
</dbReference>
<feature type="repeat" description="TPR" evidence="1">
    <location>
        <begin position="55"/>
        <end position="88"/>
    </location>
</feature>
<evidence type="ECO:0000313" key="2">
    <source>
        <dbReference type="EMBL" id="CAF4978506.1"/>
    </source>
</evidence>
<evidence type="ECO:0000256" key="1">
    <source>
        <dbReference type="PROSITE-ProRule" id="PRU00339"/>
    </source>
</evidence>
<protein>
    <submittedName>
        <fullName evidence="2">Uncharacterized protein</fullName>
    </submittedName>
</protein>
<evidence type="ECO:0000313" key="3">
    <source>
        <dbReference type="Proteomes" id="UP000663848"/>
    </source>
</evidence>
<feature type="non-terminal residue" evidence="2">
    <location>
        <position position="107"/>
    </location>
</feature>
<dbReference type="InterPro" id="IPR019734">
    <property type="entry name" value="TPR_rpt"/>
</dbReference>
<dbReference type="Proteomes" id="UP000663848">
    <property type="component" value="Unassembled WGS sequence"/>
</dbReference>
<dbReference type="SUPFAM" id="SSF48452">
    <property type="entry name" value="TPR-like"/>
    <property type="match status" value="1"/>
</dbReference>
<comment type="caution">
    <text evidence="2">The sequence shown here is derived from an EMBL/GenBank/DDBJ whole genome shotgun (WGS) entry which is preliminary data.</text>
</comment>
<reference evidence="2" key="1">
    <citation type="submission" date="2021-02" db="EMBL/GenBank/DDBJ databases">
        <authorList>
            <person name="Nowell W R."/>
        </authorList>
    </citation>
    <scope>NUCLEOTIDE SEQUENCE</scope>
</reference>
<accession>A0A821ZB33</accession>
<dbReference type="InterPro" id="IPR011990">
    <property type="entry name" value="TPR-like_helical_dom_sf"/>
</dbReference>
<sequence>MLSSISRLNEISHDQSSLSADATMSIIRMTLCSDHDNDLKQLYDHHMKNEYDREETNLLSLGDVTYRMGKFDLAEKYYRRWLSELPSNDPSLCVLYERLGMVADAKG</sequence>
<keyword evidence="1" id="KW-0802">TPR repeat</keyword>
<proteinExistence type="predicted"/>
<organism evidence="2 3">
    <name type="scientific">Rotaria socialis</name>
    <dbReference type="NCBI Taxonomy" id="392032"/>
    <lineage>
        <taxon>Eukaryota</taxon>
        <taxon>Metazoa</taxon>
        <taxon>Spiralia</taxon>
        <taxon>Gnathifera</taxon>
        <taxon>Rotifera</taxon>
        <taxon>Eurotatoria</taxon>
        <taxon>Bdelloidea</taxon>
        <taxon>Philodinida</taxon>
        <taxon>Philodinidae</taxon>
        <taxon>Rotaria</taxon>
    </lineage>
</organism>
<name>A0A821ZB33_9BILA</name>
<dbReference type="PROSITE" id="PS50005">
    <property type="entry name" value="TPR"/>
    <property type="match status" value="1"/>
</dbReference>
<dbReference type="EMBL" id="CAJOBR010027872">
    <property type="protein sequence ID" value="CAF4978506.1"/>
    <property type="molecule type" value="Genomic_DNA"/>
</dbReference>